<dbReference type="EMBL" id="JABEZY010000007">
    <property type="protein sequence ID" value="MBA0742246.1"/>
    <property type="molecule type" value="Genomic_DNA"/>
</dbReference>
<evidence type="ECO:0008006" key="3">
    <source>
        <dbReference type="Google" id="ProtNLM"/>
    </source>
</evidence>
<evidence type="ECO:0000313" key="2">
    <source>
        <dbReference type="Proteomes" id="UP000593579"/>
    </source>
</evidence>
<dbReference type="AlphaFoldDB" id="A0A7J9C1E5"/>
<reference evidence="1 2" key="1">
    <citation type="journal article" date="2019" name="Genome Biol. Evol.">
        <title>Insights into the evolution of the New World diploid cottons (Gossypium, subgenus Houzingenia) based on genome sequencing.</title>
        <authorList>
            <person name="Grover C.E."/>
            <person name="Arick M.A. 2nd"/>
            <person name="Thrash A."/>
            <person name="Conover J.L."/>
            <person name="Sanders W.S."/>
            <person name="Peterson D.G."/>
            <person name="Frelichowski J.E."/>
            <person name="Scheffler J.A."/>
            <person name="Scheffler B.E."/>
            <person name="Wendel J.F."/>
        </authorList>
    </citation>
    <scope>NUCLEOTIDE SEQUENCE [LARGE SCALE GENOMIC DNA]</scope>
    <source>
        <strain evidence="1">5</strain>
        <tissue evidence="1">Leaf</tissue>
    </source>
</reference>
<evidence type="ECO:0000313" key="1">
    <source>
        <dbReference type="EMBL" id="MBA0742246.1"/>
    </source>
</evidence>
<comment type="caution">
    <text evidence="1">The sequence shown here is derived from an EMBL/GenBank/DDBJ whole genome shotgun (WGS) entry which is preliminary data.</text>
</comment>
<organism evidence="1 2">
    <name type="scientific">Gossypium gossypioides</name>
    <name type="common">Mexican cotton</name>
    <name type="synonym">Selera gossypioides</name>
    <dbReference type="NCBI Taxonomy" id="34282"/>
    <lineage>
        <taxon>Eukaryota</taxon>
        <taxon>Viridiplantae</taxon>
        <taxon>Streptophyta</taxon>
        <taxon>Embryophyta</taxon>
        <taxon>Tracheophyta</taxon>
        <taxon>Spermatophyta</taxon>
        <taxon>Magnoliopsida</taxon>
        <taxon>eudicotyledons</taxon>
        <taxon>Gunneridae</taxon>
        <taxon>Pentapetalae</taxon>
        <taxon>rosids</taxon>
        <taxon>malvids</taxon>
        <taxon>Malvales</taxon>
        <taxon>Malvaceae</taxon>
        <taxon>Malvoideae</taxon>
        <taxon>Gossypium</taxon>
    </lineage>
</organism>
<accession>A0A7J9C1E5</accession>
<protein>
    <recommendedName>
        <fullName evidence="3">RNase H type-1 domain-containing protein</fullName>
    </recommendedName>
</protein>
<dbReference type="Proteomes" id="UP000593579">
    <property type="component" value="Unassembled WGS sequence"/>
</dbReference>
<gene>
    <name evidence="1" type="ORF">Gogos_015323</name>
</gene>
<dbReference type="OrthoDB" id="10299238at2759"/>
<keyword evidence="2" id="KW-1185">Reference proteome</keyword>
<name>A0A7J9C1E5_GOSGO</name>
<sequence length="67" mass="7468">MDFVRRCGECIIGDAKLCGIYDGLSCAWDMGLRKVILETNNLDVHLLEKIISNAITKCLNECNRGHA</sequence>
<proteinExistence type="predicted"/>